<dbReference type="InterPro" id="IPR050090">
    <property type="entry name" value="Tyrosine_recombinase_XerCD"/>
</dbReference>
<evidence type="ECO:0000256" key="3">
    <source>
        <dbReference type="ARBA" id="ARBA00023172"/>
    </source>
</evidence>
<accession>A0A6V8LSG7</accession>
<dbReference type="CDD" id="cd00796">
    <property type="entry name" value="INT_Rci_Hp1_C"/>
    <property type="match status" value="1"/>
</dbReference>
<evidence type="ECO:0000313" key="5">
    <source>
        <dbReference type="EMBL" id="GFK95422.1"/>
    </source>
</evidence>
<gene>
    <name evidence="5" type="primary">xerD_3</name>
    <name evidence="5" type="ORF">NNJEOMEG_03285</name>
</gene>
<dbReference type="Gene3D" id="1.10.150.130">
    <property type="match status" value="1"/>
</dbReference>
<reference evidence="5 6" key="1">
    <citation type="submission" date="2020-04" db="EMBL/GenBank/DDBJ databases">
        <authorList>
            <consortium name="Desulfovibrio sp. FSS-1 genome sequencing consortium"/>
            <person name="Shimoshige H."/>
            <person name="Kobayashi H."/>
            <person name="Maekawa T."/>
        </authorList>
    </citation>
    <scope>NUCLEOTIDE SEQUENCE [LARGE SCALE GENOMIC DNA]</scope>
    <source>
        <strain evidence="5 6">SIID29052-01</strain>
    </source>
</reference>
<dbReference type="InterPro" id="IPR002104">
    <property type="entry name" value="Integrase_catalytic"/>
</dbReference>
<protein>
    <submittedName>
        <fullName evidence="5">Tyrosine recombinase XerD</fullName>
    </submittedName>
</protein>
<name>A0A6V8LSG7_9BACT</name>
<organism evidence="5 6">
    <name type="scientific">Fundidesulfovibrio magnetotacticus</name>
    <dbReference type="NCBI Taxonomy" id="2730080"/>
    <lineage>
        <taxon>Bacteria</taxon>
        <taxon>Pseudomonadati</taxon>
        <taxon>Thermodesulfobacteriota</taxon>
        <taxon>Desulfovibrionia</taxon>
        <taxon>Desulfovibrionales</taxon>
        <taxon>Desulfovibrionaceae</taxon>
        <taxon>Fundidesulfovibrio</taxon>
    </lineage>
</organism>
<proteinExistence type="inferred from homology"/>
<dbReference type="AlphaFoldDB" id="A0A6V8LSG7"/>
<keyword evidence="2" id="KW-0238">DNA-binding</keyword>
<dbReference type="EMBL" id="BLTE01000017">
    <property type="protein sequence ID" value="GFK95422.1"/>
    <property type="molecule type" value="Genomic_DNA"/>
</dbReference>
<feature type="domain" description="Tyr recombinase" evidence="4">
    <location>
        <begin position="182"/>
        <end position="359"/>
    </location>
</feature>
<dbReference type="Pfam" id="PF00589">
    <property type="entry name" value="Phage_integrase"/>
    <property type="match status" value="1"/>
</dbReference>
<evidence type="ECO:0000256" key="2">
    <source>
        <dbReference type="ARBA" id="ARBA00023125"/>
    </source>
</evidence>
<comment type="similarity">
    <text evidence="1">Belongs to the 'phage' integrase family.</text>
</comment>
<dbReference type="PANTHER" id="PTHR30349:SF64">
    <property type="entry name" value="PROPHAGE INTEGRASE INTD-RELATED"/>
    <property type="match status" value="1"/>
</dbReference>
<dbReference type="GO" id="GO:0015074">
    <property type="term" value="P:DNA integration"/>
    <property type="evidence" value="ECO:0007669"/>
    <property type="project" value="InterPro"/>
</dbReference>
<dbReference type="InterPro" id="IPR010998">
    <property type="entry name" value="Integrase_recombinase_N"/>
</dbReference>
<dbReference type="Gene3D" id="1.10.443.10">
    <property type="entry name" value="Intergrase catalytic core"/>
    <property type="match status" value="1"/>
</dbReference>
<dbReference type="InterPro" id="IPR013762">
    <property type="entry name" value="Integrase-like_cat_sf"/>
</dbReference>
<dbReference type="PROSITE" id="PS51898">
    <property type="entry name" value="TYR_RECOMBINASE"/>
    <property type="match status" value="1"/>
</dbReference>
<evidence type="ECO:0000313" key="6">
    <source>
        <dbReference type="Proteomes" id="UP000494245"/>
    </source>
</evidence>
<reference evidence="5 6" key="2">
    <citation type="submission" date="2020-05" db="EMBL/GenBank/DDBJ databases">
        <title>Draft genome sequence of Desulfovibrio sp. strainFSS-1.</title>
        <authorList>
            <person name="Shimoshige H."/>
            <person name="Kobayashi H."/>
            <person name="Maekawa T."/>
        </authorList>
    </citation>
    <scope>NUCLEOTIDE SEQUENCE [LARGE SCALE GENOMIC DNA]</scope>
    <source>
        <strain evidence="5 6">SIID29052-01</strain>
    </source>
</reference>
<dbReference type="InterPro" id="IPR011010">
    <property type="entry name" value="DNA_brk_join_enz"/>
</dbReference>
<evidence type="ECO:0000256" key="1">
    <source>
        <dbReference type="ARBA" id="ARBA00008857"/>
    </source>
</evidence>
<dbReference type="RefSeq" id="WP_173086422.1">
    <property type="nucleotide sequence ID" value="NZ_BLTE01000017.1"/>
</dbReference>
<evidence type="ECO:0000259" key="4">
    <source>
        <dbReference type="PROSITE" id="PS51898"/>
    </source>
</evidence>
<dbReference type="GO" id="GO:0003677">
    <property type="term" value="F:DNA binding"/>
    <property type="evidence" value="ECO:0007669"/>
    <property type="project" value="UniProtKB-KW"/>
</dbReference>
<comment type="caution">
    <text evidence="5">The sequence shown here is derived from an EMBL/GenBank/DDBJ whole genome shotgun (WGS) entry which is preliminary data.</text>
</comment>
<dbReference type="Proteomes" id="UP000494245">
    <property type="component" value="Unassembled WGS sequence"/>
</dbReference>
<keyword evidence="3" id="KW-0233">DNA recombination</keyword>
<keyword evidence="6" id="KW-1185">Reference proteome</keyword>
<dbReference type="PANTHER" id="PTHR30349">
    <property type="entry name" value="PHAGE INTEGRASE-RELATED"/>
    <property type="match status" value="1"/>
</dbReference>
<dbReference type="GO" id="GO:0006310">
    <property type="term" value="P:DNA recombination"/>
    <property type="evidence" value="ECO:0007669"/>
    <property type="project" value="UniProtKB-KW"/>
</dbReference>
<sequence length="381" mass="42696">MGRIRTKFLGVYKRESLTRRHNGKPDVCFDISLKDSTGRKIWEKIGWASEGYTAATASEKRARRIQELRDGVRLPTRKHVLTVDQGFKTFKEKALTGDSRWNRTVEAMWEQHILPVFRNRAMGSLTSLDVDTFRNALLASGRSPQTVRHILGSLRHVYRTLAKWGLFDGLIPVMEMPTVDSGRLRYLTPVEAHALLEAIRSRSLKWWRISLLSLHTGMRLGEVLALRAQDVDLGSGVVNVKDAKTGTRAAYLTGTAREELGKALPDAPGALVFPGRKGRQSRDSSDTFNRAVAQCGLNAGITDPRDKVVFHTLRHTFGSWAIQKGVPIERLAKLMGHSTLELTRRYAKLAPDQMRSSVQVIEDTWRGVTHGRAPGDPRESA</sequence>
<dbReference type="SUPFAM" id="SSF56349">
    <property type="entry name" value="DNA breaking-rejoining enzymes"/>
    <property type="match status" value="1"/>
</dbReference>